<reference evidence="3" key="1">
    <citation type="submission" date="2021-06" db="EMBL/GenBank/DDBJ databases">
        <authorList>
            <person name="Kallberg Y."/>
            <person name="Tangrot J."/>
            <person name="Rosling A."/>
        </authorList>
    </citation>
    <scope>NUCLEOTIDE SEQUENCE</scope>
    <source>
        <strain evidence="3">AZ414A</strain>
    </source>
</reference>
<feature type="domain" description="Mitochondrial splicing suppressor 51 zinc-finger" evidence="1">
    <location>
        <begin position="13"/>
        <end position="68"/>
    </location>
</feature>
<dbReference type="InterPro" id="IPR046824">
    <property type="entry name" value="Mss51-like_C"/>
</dbReference>
<evidence type="ECO:0000313" key="4">
    <source>
        <dbReference type="Proteomes" id="UP000789706"/>
    </source>
</evidence>
<evidence type="ECO:0000259" key="2">
    <source>
        <dbReference type="Pfam" id="PF20179"/>
    </source>
</evidence>
<accession>A0A9N9ABP2</accession>
<comment type="caution">
    <text evidence="3">The sequence shown here is derived from an EMBL/GenBank/DDBJ whole genome shotgun (WGS) entry which is preliminary data.</text>
</comment>
<keyword evidence="4" id="KW-1185">Reference proteome</keyword>
<dbReference type="PANTHER" id="PTHR28069:SF1">
    <property type="entry name" value="PROTEIN MSS51, MITOCHONDRIAL"/>
    <property type="match status" value="1"/>
</dbReference>
<evidence type="ECO:0000313" key="3">
    <source>
        <dbReference type="EMBL" id="CAG8523015.1"/>
    </source>
</evidence>
<sequence>MRERGELIKRFGKCPICETIHKSEPIPKNDDCGYPTHCSYEHYNLDLMQHKNLICNMLREVNEDDHDLRSGRRMVEFDFPSAQPLDEQVNLSNWDTFFYTRGFPSLDSKRSLRHVSKLLTYPITIASTLHQYGPYTTRDRLTHEGLKSLTEALSQDIKTLRPEEEIIRIFILDAKAEAQLPLYLYNQISYLFPGVPFHIHFVGPQALPKGGEPHTTHYNHRLSFTWGNNLFNVVDEHEGSSYFSMMGPFDPYSDVFFLFSPGIGQISQKRIWKKILRKLLKTKCSIFITGFDENDLKTEVLAIEGDEDYEFDWLLHPASVLATTLITCVSLSSSIISLAYFMIEYHTQELPFVHVNHIHPRDLAQRNFYALHRPLLSFSNEQLQQTSSESVQQDWEEEGDFEEENLTIVSSNTTPLTSPLSPYLTSSPFHPTQPSVSITPAESKIIANKFLDEIESKL</sequence>
<dbReference type="Pfam" id="PF13824">
    <property type="entry name" value="zf-Mss51"/>
    <property type="match status" value="1"/>
</dbReference>
<dbReference type="InterPro" id="IPR032717">
    <property type="entry name" value="Mss51_Znf"/>
</dbReference>
<proteinExistence type="predicted"/>
<dbReference type="Proteomes" id="UP000789706">
    <property type="component" value="Unassembled WGS sequence"/>
</dbReference>
<evidence type="ECO:0000259" key="1">
    <source>
        <dbReference type="Pfam" id="PF13824"/>
    </source>
</evidence>
<dbReference type="EMBL" id="CAJVPK010000533">
    <property type="protein sequence ID" value="CAG8523015.1"/>
    <property type="molecule type" value="Genomic_DNA"/>
</dbReference>
<dbReference type="OrthoDB" id="5282002at2759"/>
<dbReference type="Pfam" id="PF20179">
    <property type="entry name" value="MSS51_C"/>
    <property type="match status" value="1"/>
</dbReference>
<dbReference type="PANTHER" id="PTHR28069">
    <property type="entry name" value="GH20023P"/>
    <property type="match status" value="1"/>
</dbReference>
<organism evidence="3 4">
    <name type="scientific">Diversispora eburnea</name>
    <dbReference type="NCBI Taxonomy" id="1213867"/>
    <lineage>
        <taxon>Eukaryota</taxon>
        <taxon>Fungi</taxon>
        <taxon>Fungi incertae sedis</taxon>
        <taxon>Mucoromycota</taxon>
        <taxon>Glomeromycotina</taxon>
        <taxon>Glomeromycetes</taxon>
        <taxon>Diversisporales</taxon>
        <taxon>Diversisporaceae</taxon>
        <taxon>Diversispora</taxon>
    </lineage>
</organism>
<name>A0A9N9ABP2_9GLOM</name>
<protein>
    <submittedName>
        <fullName evidence="3">3927_t:CDS:1</fullName>
    </submittedName>
</protein>
<gene>
    <name evidence="3" type="ORF">DEBURN_LOCUS5760</name>
</gene>
<feature type="domain" description="Mitochondrial splicing suppressor 51-like C-terminal" evidence="2">
    <location>
        <begin position="144"/>
        <end position="307"/>
    </location>
</feature>
<dbReference type="AlphaFoldDB" id="A0A9N9ABP2"/>